<dbReference type="Gene3D" id="3.20.20.210">
    <property type="match status" value="1"/>
</dbReference>
<proteinExistence type="predicted"/>
<dbReference type="EMBL" id="JARBJD010000024">
    <property type="protein sequence ID" value="KAK2960306.1"/>
    <property type="molecule type" value="Genomic_DNA"/>
</dbReference>
<reference evidence="2 3" key="1">
    <citation type="journal article" date="2022" name="bioRxiv">
        <title>Genomics of Preaxostyla Flagellates Illuminates Evolutionary Transitions and the Path Towards Mitochondrial Loss.</title>
        <authorList>
            <person name="Novak L.V.F."/>
            <person name="Treitli S.C."/>
            <person name="Pyrih J."/>
            <person name="Halakuc P."/>
            <person name="Pipaliya S.V."/>
            <person name="Vacek V."/>
            <person name="Brzon O."/>
            <person name="Soukal P."/>
            <person name="Eme L."/>
            <person name="Dacks J.B."/>
            <person name="Karnkowska A."/>
            <person name="Elias M."/>
            <person name="Hampl V."/>
        </authorList>
    </citation>
    <scope>NUCLEOTIDE SEQUENCE [LARGE SCALE GENOMIC DNA]</scope>
    <source>
        <strain evidence="2">NAU3</strain>
        <tissue evidence="2">Gut</tissue>
    </source>
</reference>
<organism evidence="2 3">
    <name type="scientific">Blattamonas nauphoetae</name>
    <dbReference type="NCBI Taxonomy" id="2049346"/>
    <lineage>
        <taxon>Eukaryota</taxon>
        <taxon>Metamonada</taxon>
        <taxon>Preaxostyla</taxon>
        <taxon>Oxymonadida</taxon>
        <taxon>Blattamonas</taxon>
    </lineage>
</organism>
<evidence type="ECO:0000313" key="2">
    <source>
        <dbReference type="EMBL" id="KAK2960306.1"/>
    </source>
</evidence>
<dbReference type="PANTHER" id="PTHR43844">
    <property type="entry name" value="METHIONINE SYNTHASE"/>
    <property type="match status" value="1"/>
</dbReference>
<dbReference type="PANTHER" id="PTHR43844:SF1">
    <property type="entry name" value="METHIONINE SYNTHASE"/>
    <property type="match status" value="1"/>
</dbReference>
<gene>
    <name evidence="2" type="ORF">BLNAU_4859</name>
</gene>
<sequence>MSKVPGPFRADQVGSLLRTQAIHDARAKKAAGEITDSELKAIEDREISQIVKKQAYIGLKALTDGEFRRSWYMHDFMYGLLGIEKVITESGCKFSTCEARPEGMYVSGRVAYNPDHPFFSHFDYLNSVIPEGCVAKMTIPCCSMLLNQHSLYGTYPPVKYSNEEEYLLDVAKAYNQTIKEFYRRGCRYLQLDDTAWGGIITALLSPAPDAVKAAVREKAQRTVRLNNLALEGIPDDLLISLHICRGNFKSDFIFSGAYNCVSEYLAQLNVDGYFLEYDTERAGGFDALEAIAKADTAGKKRVVLGIFSSKIAKLENEDEIKARIDEAAKYFPKEEYAKLGLIVKVAKDVWGSI</sequence>
<comment type="caution">
    <text evidence="2">The sequence shown here is derived from an EMBL/GenBank/DDBJ whole genome shotgun (WGS) entry which is preliminary data.</text>
</comment>
<evidence type="ECO:0000313" key="3">
    <source>
        <dbReference type="Proteomes" id="UP001281761"/>
    </source>
</evidence>
<feature type="domain" description="Cobalamin-independent methionine synthase MetE C-terminal/archaeal" evidence="1">
    <location>
        <begin position="163"/>
        <end position="335"/>
    </location>
</feature>
<evidence type="ECO:0000259" key="1">
    <source>
        <dbReference type="Pfam" id="PF01717"/>
    </source>
</evidence>
<dbReference type="CDD" id="cd03311">
    <property type="entry name" value="CIMS_C_terminal_like"/>
    <property type="match status" value="1"/>
</dbReference>
<dbReference type="Pfam" id="PF01717">
    <property type="entry name" value="Meth_synt_2"/>
    <property type="match status" value="1"/>
</dbReference>
<accession>A0ABQ9Y9D3</accession>
<dbReference type="Proteomes" id="UP001281761">
    <property type="component" value="Unassembled WGS sequence"/>
</dbReference>
<name>A0ABQ9Y9D3_9EUKA</name>
<protein>
    <submittedName>
        <fullName evidence="2">Vitamin B12 independent methionine synthase</fullName>
    </submittedName>
</protein>
<dbReference type="InterPro" id="IPR038071">
    <property type="entry name" value="UROD/MetE-like_sf"/>
</dbReference>
<keyword evidence="3" id="KW-1185">Reference proteome</keyword>
<dbReference type="NCBIfam" id="NF005085">
    <property type="entry name" value="PRK06520.1"/>
    <property type="match status" value="1"/>
</dbReference>
<dbReference type="InterPro" id="IPR002629">
    <property type="entry name" value="Met_Synth_C/arc"/>
</dbReference>
<dbReference type="SUPFAM" id="SSF51726">
    <property type="entry name" value="UROD/MetE-like"/>
    <property type="match status" value="1"/>
</dbReference>